<dbReference type="EMBL" id="AAKYAN010000024">
    <property type="protein sequence ID" value="ECW8955363.1"/>
    <property type="molecule type" value="Genomic_DNA"/>
</dbReference>
<dbReference type="InterPro" id="IPR050793">
    <property type="entry name" value="CMP-NeuNAc_synthase"/>
</dbReference>
<dbReference type="Gene3D" id="3.90.550.10">
    <property type="entry name" value="Spore Coat Polysaccharide Biosynthesis Protein SpsA, Chain A"/>
    <property type="match status" value="1"/>
</dbReference>
<comment type="similarity">
    <text evidence="1">Belongs to the CMP-NeuNAc synthase family.</text>
</comment>
<dbReference type="AlphaFoldDB" id="A0A698FUV4"/>
<name>A0A698FUV4_CAMLA</name>
<evidence type="ECO:0000313" key="3">
    <source>
        <dbReference type="Proteomes" id="UP000440714"/>
    </source>
</evidence>
<reference evidence="2 3" key="1">
    <citation type="submission" date="2019-09" db="EMBL/GenBank/DDBJ databases">
        <authorList>
            <consortium name="PulseNet: The National Subtyping Network for Foodborne Disease Surveillance"/>
            <person name="Tarr C.L."/>
            <person name="Trees E."/>
            <person name="Katz L.S."/>
            <person name="Carleton-Romer H.A."/>
            <person name="Stroika S."/>
            <person name="Kucerova Z."/>
            <person name="Roache K.F."/>
            <person name="Sabol A.L."/>
            <person name="Besser J."/>
            <person name="Gerner-Smidt P."/>
        </authorList>
    </citation>
    <scope>NUCLEOTIDE SEQUENCE [LARGE SCALE GENOMIC DNA]</scope>
    <source>
        <strain evidence="2 3">PNUSAC011760</strain>
    </source>
</reference>
<protein>
    <submittedName>
        <fullName evidence="2">Acylneuraminate cytidylyltransferase family protein</fullName>
    </submittedName>
</protein>
<comment type="caution">
    <text evidence="2">The sequence shown here is derived from an EMBL/GenBank/DDBJ whole genome shotgun (WGS) entry which is preliminary data.</text>
</comment>
<dbReference type="InterPro" id="IPR029044">
    <property type="entry name" value="Nucleotide-diphossugar_trans"/>
</dbReference>
<dbReference type="PANTHER" id="PTHR21485">
    <property type="entry name" value="HAD SUPERFAMILY MEMBERS CMAS AND KDSC"/>
    <property type="match status" value="1"/>
</dbReference>
<dbReference type="GO" id="GO:0008781">
    <property type="term" value="F:N-acylneuraminate cytidylyltransferase activity"/>
    <property type="evidence" value="ECO:0007669"/>
    <property type="project" value="TreeGrafter"/>
</dbReference>
<dbReference type="CDD" id="cd02513">
    <property type="entry name" value="CMP-NeuAc_Synthase"/>
    <property type="match status" value="1"/>
</dbReference>
<dbReference type="Proteomes" id="UP000440714">
    <property type="component" value="Unassembled WGS sequence"/>
</dbReference>
<organism evidence="2 3">
    <name type="scientific">Campylobacter lari</name>
    <dbReference type="NCBI Taxonomy" id="201"/>
    <lineage>
        <taxon>Bacteria</taxon>
        <taxon>Pseudomonadati</taxon>
        <taxon>Campylobacterota</taxon>
        <taxon>Epsilonproteobacteria</taxon>
        <taxon>Campylobacterales</taxon>
        <taxon>Campylobacteraceae</taxon>
        <taxon>Campylobacter</taxon>
    </lineage>
</organism>
<keyword evidence="2" id="KW-0548">Nucleotidyltransferase</keyword>
<gene>
    <name evidence="2" type="ORF">F5R70_08030</name>
</gene>
<evidence type="ECO:0000256" key="1">
    <source>
        <dbReference type="ARBA" id="ARBA00010726"/>
    </source>
</evidence>
<dbReference type="RefSeq" id="WP_214098085.1">
    <property type="nucleotide sequence ID" value="NZ_JAHCYQ010000028.1"/>
</dbReference>
<proteinExistence type="inferred from homology"/>
<dbReference type="SUPFAM" id="SSF53448">
    <property type="entry name" value="Nucleotide-diphospho-sugar transferases"/>
    <property type="match status" value="1"/>
</dbReference>
<dbReference type="InterPro" id="IPR003329">
    <property type="entry name" value="Cytidylyl_trans"/>
</dbReference>
<sequence>MKIVAIMPIKLHNKRCPNKNIRLLDQKPLLRYNLKALKKINSIDEIYVYCSDKKISNFIDDDVIFLKRPKKLDEDDTNFTEIFQEFINIIDADIYIYSHATAPFLKEDNILKCLENVTKNGYDSSFTVTKIQDYLWTSDFKPLNFNPVIIPRSQDLDVIYRETSGVYVFKKEVFTKYKKRVGINPKAVEVSFIESIDINTEEDFELANIIAKFLKGEGYGGN</sequence>
<keyword evidence="2" id="KW-0808">Transferase</keyword>
<evidence type="ECO:0000313" key="2">
    <source>
        <dbReference type="EMBL" id="ECW8955363.1"/>
    </source>
</evidence>
<accession>A0A698FUV4</accession>
<dbReference type="PANTHER" id="PTHR21485:SF6">
    <property type="entry name" value="N-ACYLNEURAMINATE CYTIDYLYLTRANSFERASE-RELATED"/>
    <property type="match status" value="1"/>
</dbReference>
<dbReference type="Pfam" id="PF02348">
    <property type="entry name" value="CTP_transf_3"/>
    <property type="match status" value="1"/>
</dbReference>